<dbReference type="SUPFAM" id="SSF52172">
    <property type="entry name" value="CheY-like"/>
    <property type="match status" value="1"/>
</dbReference>
<dbReference type="Proteomes" id="UP000005496">
    <property type="component" value="Unassembled WGS sequence"/>
</dbReference>
<dbReference type="PANTHER" id="PTHR32071:SF113">
    <property type="entry name" value="ALGINATE BIOSYNTHESIS TRANSCRIPTIONAL REGULATORY PROTEIN ALGB"/>
    <property type="match status" value="1"/>
</dbReference>
<dbReference type="PROSITE" id="PS00688">
    <property type="entry name" value="SIGMA54_INTERACT_3"/>
    <property type="match status" value="1"/>
</dbReference>
<feature type="domain" description="Sigma-54 factor interaction" evidence="7">
    <location>
        <begin position="137"/>
        <end position="366"/>
    </location>
</feature>
<dbReference type="PROSITE" id="PS50110">
    <property type="entry name" value="RESPONSE_REGULATORY"/>
    <property type="match status" value="1"/>
</dbReference>
<evidence type="ECO:0000256" key="6">
    <source>
        <dbReference type="PROSITE-ProRule" id="PRU00169"/>
    </source>
</evidence>
<dbReference type="InterPro" id="IPR025943">
    <property type="entry name" value="Sigma_54_int_dom_ATP-bd_2"/>
</dbReference>
<sequence length="480" mass="53860">MAEILVIDDDLIFNEVMEEQITRLGHDCDTVASLYKGISRAQKGAYDIVFLDVTLPDGNGLSELQAFKNAASAPEIVILTGYGDPEGAEVAIKNGAWDYIQKPASITTIQLTISRALRFRLTKLQSDSSRTVVRHGIIGNSAKIKECMDHIAQAATSSINVLITGDTGTGKEMFAKAIHLNSKRAGKPFIVADCTSIPETLAESLLFGHQKGAFTGASANSLGLFLQADEGTLFLDEIGDLSLPVQKSFLRVLQERKFRPLGAREEKQSKFRLISATNRHLEKMITEGVFRKDLYYRLRAIHIHLPPLRERMEDIPLLLDYYIPKVCEEMDIKTKKYSGEFLNACLEYDWPGNVRELVNAVNNSCSNAINDNELFLYHMPLEIRAHLAKKKVNSTVVHDEAIQSITSNSHAEPVSYTGTDNFPTYKESRRAVVDQMESRYLRELLKHSSRDFKKACNVSGLSRARLYELFKKHSISVKYH</sequence>
<keyword evidence="6" id="KW-0597">Phosphoprotein</keyword>
<dbReference type="RefSeq" id="WP_008868461.1">
    <property type="nucleotide sequence ID" value="NZ_ACJN02000001.1"/>
</dbReference>
<proteinExistence type="predicted"/>
<dbReference type="InterPro" id="IPR025944">
    <property type="entry name" value="Sigma_54_int_dom_CS"/>
</dbReference>
<keyword evidence="5" id="KW-0804">Transcription</keyword>
<dbReference type="InterPro" id="IPR025662">
    <property type="entry name" value="Sigma_54_int_dom_ATP-bd_1"/>
</dbReference>
<dbReference type="InterPro" id="IPR002078">
    <property type="entry name" value="Sigma_54_int"/>
</dbReference>
<keyword evidence="10" id="KW-1185">Reference proteome</keyword>
<evidence type="ECO:0000313" key="10">
    <source>
        <dbReference type="Proteomes" id="UP000005496"/>
    </source>
</evidence>
<organism evidence="9 10">
    <name type="scientific">Desulfonatronospira thiodismutans ASO3-1</name>
    <dbReference type="NCBI Taxonomy" id="555779"/>
    <lineage>
        <taxon>Bacteria</taxon>
        <taxon>Pseudomonadati</taxon>
        <taxon>Thermodesulfobacteriota</taxon>
        <taxon>Desulfovibrionia</taxon>
        <taxon>Desulfovibrionales</taxon>
        <taxon>Desulfonatronovibrionaceae</taxon>
        <taxon>Desulfonatronospira</taxon>
    </lineage>
</organism>
<evidence type="ECO:0000256" key="3">
    <source>
        <dbReference type="ARBA" id="ARBA00023015"/>
    </source>
</evidence>
<dbReference type="GO" id="GO:0000160">
    <property type="term" value="P:phosphorelay signal transduction system"/>
    <property type="evidence" value="ECO:0007669"/>
    <property type="project" value="InterPro"/>
</dbReference>
<evidence type="ECO:0000256" key="2">
    <source>
        <dbReference type="ARBA" id="ARBA00022840"/>
    </source>
</evidence>
<dbReference type="InterPro" id="IPR003593">
    <property type="entry name" value="AAA+_ATPase"/>
</dbReference>
<dbReference type="OrthoDB" id="9763792at2"/>
<dbReference type="EMBL" id="ACJN02000001">
    <property type="protein sequence ID" value="EFI35329.1"/>
    <property type="molecule type" value="Genomic_DNA"/>
</dbReference>
<dbReference type="SUPFAM" id="SSF46689">
    <property type="entry name" value="Homeodomain-like"/>
    <property type="match status" value="1"/>
</dbReference>
<accession>D6SKW8</accession>
<feature type="modified residue" description="4-aspartylphosphate" evidence="6">
    <location>
        <position position="52"/>
    </location>
</feature>
<dbReference type="FunFam" id="3.40.50.300:FF:000006">
    <property type="entry name" value="DNA-binding transcriptional regulator NtrC"/>
    <property type="match status" value="1"/>
</dbReference>
<dbReference type="Gene3D" id="3.40.50.2300">
    <property type="match status" value="1"/>
</dbReference>
<dbReference type="InterPro" id="IPR027417">
    <property type="entry name" value="P-loop_NTPase"/>
</dbReference>
<protein>
    <submittedName>
        <fullName evidence="9">Two component, sigma54 specific, transcriptional regulator, Fis family</fullName>
    </submittedName>
</protein>
<dbReference type="Gene3D" id="1.10.8.60">
    <property type="match status" value="1"/>
</dbReference>
<keyword evidence="1" id="KW-0547">Nucleotide-binding</keyword>
<dbReference type="Pfam" id="PF25601">
    <property type="entry name" value="AAA_lid_14"/>
    <property type="match status" value="1"/>
</dbReference>
<evidence type="ECO:0000256" key="1">
    <source>
        <dbReference type="ARBA" id="ARBA00022741"/>
    </source>
</evidence>
<dbReference type="CDD" id="cd00156">
    <property type="entry name" value="REC"/>
    <property type="match status" value="1"/>
</dbReference>
<dbReference type="InterPro" id="IPR058031">
    <property type="entry name" value="AAA_lid_NorR"/>
</dbReference>
<dbReference type="InterPro" id="IPR011006">
    <property type="entry name" value="CheY-like_superfamily"/>
</dbReference>
<dbReference type="SMART" id="SM00448">
    <property type="entry name" value="REC"/>
    <property type="match status" value="1"/>
</dbReference>
<evidence type="ECO:0000256" key="4">
    <source>
        <dbReference type="ARBA" id="ARBA00023125"/>
    </source>
</evidence>
<dbReference type="Pfam" id="PF00158">
    <property type="entry name" value="Sigma54_activat"/>
    <property type="match status" value="1"/>
</dbReference>
<dbReference type="InterPro" id="IPR009057">
    <property type="entry name" value="Homeodomain-like_sf"/>
</dbReference>
<dbReference type="Gene3D" id="3.40.50.300">
    <property type="entry name" value="P-loop containing nucleotide triphosphate hydrolases"/>
    <property type="match status" value="1"/>
</dbReference>
<dbReference type="Gene3D" id="1.10.10.60">
    <property type="entry name" value="Homeodomain-like"/>
    <property type="match status" value="1"/>
</dbReference>
<dbReference type="Pfam" id="PF00072">
    <property type="entry name" value="Response_reg"/>
    <property type="match status" value="1"/>
</dbReference>
<dbReference type="CDD" id="cd00009">
    <property type="entry name" value="AAA"/>
    <property type="match status" value="1"/>
</dbReference>
<dbReference type="PANTHER" id="PTHR32071">
    <property type="entry name" value="TRANSCRIPTIONAL REGULATORY PROTEIN"/>
    <property type="match status" value="1"/>
</dbReference>
<gene>
    <name evidence="9" type="ORF">Dthio_PD2744</name>
</gene>
<evidence type="ECO:0000259" key="8">
    <source>
        <dbReference type="PROSITE" id="PS50110"/>
    </source>
</evidence>
<dbReference type="GO" id="GO:0005524">
    <property type="term" value="F:ATP binding"/>
    <property type="evidence" value="ECO:0007669"/>
    <property type="project" value="UniProtKB-KW"/>
</dbReference>
<feature type="domain" description="Response regulatory" evidence="8">
    <location>
        <begin position="3"/>
        <end position="117"/>
    </location>
</feature>
<comment type="caution">
    <text evidence="9">The sequence shown here is derived from an EMBL/GenBank/DDBJ whole genome shotgun (WGS) entry which is preliminary data.</text>
</comment>
<dbReference type="SMART" id="SM00382">
    <property type="entry name" value="AAA"/>
    <property type="match status" value="1"/>
</dbReference>
<keyword evidence="3" id="KW-0805">Transcription regulation</keyword>
<dbReference type="InterPro" id="IPR001789">
    <property type="entry name" value="Sig_transdc_resp-reg_receiver"/>
</dbReference>
<evidence type="ECO:0000256" key="5">
    <source>
        <dbReference type="ARBA" id="ARBA00023163"/>
    </source>
</evidence>
<dbReference type="SUPFAM" id="SSF52540">
    <property type="entry name" value="P-loop containing nucleoside triphosphate hydrolases"/>
    <property type="match status" value="1"/>
</dbReference>
<keyword evidence="4" id="KW-0238">DNA-binding</keyword>
<dbReference type="GO" id="GO:0003677">
    <property type="term" value="F:DNA binding"/>
    <property type="evidence" value="ECO:0007669"/>
    <property type="project" value="UniProtKB-KW"/>
</dbReference>
<dbReference type="PROSITE" id="PS00675">
    <property type="entry name" value="SIGMA54_INTERACT_1"/>
    <property type="match status" value="1"/>
</dbReference>
<dbReference type="PROSITE" id="PS50045">
    <property type="entry name" value="SIGMA54_INTERACT_4"/>
    <property type="match status" value="1"/>
</dbReference>
<dbReference type="AlphaFoldDB" id="D6SKW8"/>
<dbReference type="PROSITE" id="PS00676">
    <property type="entry name" value="SIGMA54_INTERACT_2"/>
    <property type="match status" value="1"/>
</dbReference>
<reference evidence="9" key="1">
    <citation type="submission" date="2010-05" db="EMBL/GenBank/DDBJ databases">
        <title>The draft genome of Desulfonatronospira thiodismutans ASO3-1.</title>
        <authorList>
            <consortium name="US DOE Joint Genome Institute (JGI-PGF)"/>
            <person name="Lucas S."/>
            <person name="Copeland A."/>
            <person name="Lapidus A."/>
            <person name="Cheng J.-F."/>
            <person name="Bruce D."/>
            <person name="Goodwin L."/>
            <person name="Pitluck S."/>
            <person name="Chertkov O."/>
            <person name="Brettin T."/>
            <person name="Detter J.C."/>
            <person name="Han C."/>
            <person name="Land M.L."/>
            <person name="Hauser L."/>
            <person name="Kyrpides N."/>
            <person name="Mikhailova N."/>
            <person name="Muyzer G."/>
            <person name="Woyke T."/>
        </authorList>
    </citation>
    <scope>NUCLEOTIDE SEQUENCE [LARGE SCALE GENOMIC DNA]</scope>
    <source>
        <strain evidence="9">ASO3-1</strain>
    </source>
</reference>
<evidence type="ECO:0000313" key="9">
    <source>
        <dbReference type="EMBL" id="EFI35329.1"/>
    </source>
</evidence>
<evidence type="ECO:0000259" key="7">
    <source>
        <dbReference type="PROSITE" id="PS50045"/>
    </source>
</evidence>
<dbReference type="GO" id="GO:0006355">
    <property type="term" value="P:regulation of DNA-templated transcription"/>
    <property type="evidence" value="ECO:0007669"/>
    <property type="project" value="InterPro"/>
</dbReference>
<dbReference type="eggNOG" id="COG2204">
    <property type="taxonomic scope" value="Bacteria"/>
</dbReference>
<name>D6SKW8_9BACT</name>
<keyword evidence="2" id="KW-0067">ATP-binding</keyword>